<accession>A0A061S240</accession>
<reference evidence="1" key="1">
    <citation type="submission" date="2014-05" db="EMBL/GenBank/DDBJ databases">
        <title>The transcriptome of the halophilic microalga Tetraselmis sp. GSL018 isolated from the Great Salt Lake, Utah.</title>
        <authorList>
            <person name="Jinkerson R.E."/>
            <person name="D'Adamo S."/>
            <person name="Posewitz M.C."/>
        </authorList>
    </citation>
    <scope>NUCLEOTIDE SEQUENCE</scope>
    <source>
        <strain evidence="1">GSL018</strain>
    </source>
</reference>
<evidence type="ECO:0000313" key="1">
    <source>
        <dbReference type="EMBL" id="JAC76866.1"/>
    </source>
</evidence>
<protein>
    <submittedName>
        <fullName evidence="1">Uncharacterized protein</fullName>
    </submittedName>
</protein>
<sequence>KLWREDKTTAFHVTRQWSISSRKKSSKHIKHSTLEVSRFAETAQLV</sequence>
<organism evidence="1">
    <name type="scientific">Tetraselmis sp. GSL018</name>
    <dbReference type="NCBI Taxonomy" id="582737"/>
    <lineage>
        <taxon>Eukaryota</taxon>
        <taxon>Viridiplantae</taxon>
        <taxon>Chlorophyta</taxon>
        <taxon>core chlorophytes</taxon>
        <taxon>Chlorodendrophyceae</taxon>
        <taxon>Chlorodendrales</taxon>
        <taxon>Chlorodendraceae</taxon>
        <taxon>Tetraselmis</taxon>
    </lineage>
</organism>
<name>A0A061S240_9CHLO</name>
<dbReference type="EMBL" id="GBEZ01008689">
    <property type="protein sequence ID" value="JAC76866.1"/>
    <property type="molecule type" value="Transcribed_RNA"/>
</dbReference>
<proteinExistence type="predicted"/>
<feature type="non-terminal residue" evidence="1">
    <location>
        <position position="1"/>
    </location>
</feature>
<dbReference type="AlphaFoldDB" id="A0A061S240"/>
<gene>
    <name evidence="1" type="ORF">TSPGSL018_19075</name>
</gene>